<dbReference type="Proteomes" id="UP000192247">
    <property type="component" value="Unassembled WGS sequence"/>
</dbReference>
<evidence type="ECO:0000256" key="2">
    <source>
        <dbReference type="ARBA" id="ARBA00009072"/>
    </source>
</evidence>
<dbReference type="STRING" id="418985.A0A1V9XP35"/>
<dbReference type="PANTHER" id="PTHR12940">
    <property type="entry name" value="ES-2 PROTEIN - RELATED"/>
    <property type="match status" value="1"/>
</dbReference>
<keyword evidence="3" id="KW-0539">Nucleus</keyword>
<dbReference type="InParanoid" id="A0A1V9XP35"/>
<gene>
    <name evidence="5" type="ORF">BIW11_00809</name>
</gene>
<feature type="region of interest" description="Disordered" evidence="4">
    <location>
        <begin position="374"/>
        <end position="394"/>
    </location>
</feature>
<evidence type="ECO:0000313" key="6">
    <source>
        <dbReference type="Proteomes" id="UP000192247"/>
    </source>
</evidence>
<sequence length="473" mass="52348">MSTTPVGAKALKVWSERSGKALAIGEQITKRPKLKILEEEEFVERVEKIIERDFFPYLETVRKQSDYLDALESQDSIRIAEAEKQLGKTPQVDVGHTPSKEDWDDEDWIKNTPGPSKPVSQNDKEDKLKKELAGISLSEFMAKNTSEDNDSFGQIMAIAEEKRRQKLDWIYKPEQEQHAIDGDQTKTDTALMPPPGAPLALTDARSSKQLDSWRYRAHNSVMYYPVGAPLTDREVQNLKDSQTKIIHGATRLSVRPWSTLTNPKVEPAAPQQPKGDGFWNGVIEKVGIDGKQSWEIASPKVNGFSFVATPSPRPGVGESPLMTWGEVESTPYLIDASGDSSKFHMKEPSEREKLAFSLAEKVSLAKKKQKSLKVAQDHCAHGSTPQSPRFSGLSPAAKRLAVGKLGINRGADRKLIASYTPSPGQNLTGRFDTPSSRVTPFPSPSPQLFVTKTPETNASIAPQVKKPKASDFF</sequence>
<comment type="caution">
    <text evidence="5">The sequence shown here is derived from an EMBL/GenBank/DDBJ whole genome shotgun (WGS) entry which is preliminary data.</text>
</comment>
<feature type="region of interest" description="Disordered" evidence="4">
    <location>
        <begin position="83"/>
        <end position="127"/>
    </location>
</feature>
<dbReference type="AlphaFoldDB" id="A0A1V9XP35"/>
<dbReference type="GO" id="GO:0071013">
    <property type="term" value="C:catalytic step 2 spliceosome"/>
    <property type="evidence" value="ECO:0007669"/>
    <property type="project" value="TreeGrafter"/>
</dbReference>
<feature type="compositionally biased region" description="Polar residues" evidence="4">
    <location>
        <begin position="419"/>
        <end position="438"/>
    </location>
</feature>
<name>A0A1V9XP35_9ACAR</name>
<evidence type="ECO:0000256" key="4">
    <source>
        <dbReference type="SAM" id="MobiDB-lite"/>
    </source>
</evidence>
<feature type="compositionally biased region" description="Polar residues" evidence="4">
    <location>
        <begin position="446"/>
        <end position="460"/>
    </location>
</feature>
<dbReference type="FunCoup" id="A0A1V9XP35">
    <property type="interactions" value="1106"/>
</dbReference>
<evidence type="ECO:0000256" key="1">
    <source>
        <dbReference type="ARBA" id="ARBA00004123"/>
    </source>
</evidence>
<feature type="region of interest" description="Disordered" evidence="4">
    <location>
        <begin position="417"/>
        <end position="473"/>
    </location>
</feature>
<evidence type="ECO:0000256" key="3">
    <source>
        <dbReference type="ARBA" id="ARBA00023242"/>
    </source>
</evidence>
<comment type="subcellular location">
    <subcellularLocation>
        <location evidence="1">Nucleus</location>
    </subcellularLocation>
</comment>
<accession>A0A1V9XP35</accession>
<dbReference type="EMBL" id="MNPL01006656">
    <property type="protein sequence ID" value="OQR75231.1"/>
    <property type="molecule type" value="Genomic_DNA"/>
</dbReference>
<organism evidence="5 6">
    <name type="scientific">Tropilaelaps mercedesae</name>
    <dbReference type="NCBI Taxonomy" id="418985"/>
    <lineage>
        <taxon>Eukaryota</taxon>
        <taxon>Metazoa</taxon>
        <taxon>Ecdysozoa</taxon>
        <taxon>Arthropoda</taxon>
        <taxon>Chelicerata</taxon>
        <taxon>Arachnida</taxon>
        <taxon>Acari</taxon>
        <taxon>Parasitiformes</taxon>
        <taxon>Mesostigmata</taxon>
        <taxon>Gamasina</taxon>
        <taxon>Dermanyssoidea</taxon>
        <taxon>Laelapidae</taxon>
        <taxon>Tropilaelaps</taxon>
    </lineage>
</organism>
<proteinExistence type="inferred from homology"/>
<dbReference type="OrthoDB" id="19679at2759"/>
<dbReference type="Pfam" id="PF09751">
    <property type="entry name" value="Es2"/>
    <property type="match status" value="1"/>
</dbReference>
<dbReference type="InterPro" id="IPR019148">
    <property type="entry name" value="Nuclear_protein_DGCR14_ESS-2"/>
</dbReference>
<reference evidence="5 6" key="1">
    <citation type="journal article" date="2017" name="Gigascience">
        <title>Draft genome of the honey bee ectoparasitic mite, Tropilaelaps mercedesae, is shaped by the parasitic life history.</title>
        <authorList>
            <person name="Dong X."/>
            <person name="Armstrong S.D."/>
            <person name="Xia D."/>
            <person name="Makepeace B.L."/>
            <person name="Darby A.C."/>
            <person name="Kadowaki T."/>
        </authorList>
    </citation>
    <scope>NUCLEOTIDE SEQUENCE [LARGE SCALE GENOMIC DNA]</scope>
    <source>
        <strain evidence="5">Wuxi-XJTLU</strain>
    </source>
</reference>
<dbReference type="PANTHER" id="PTHR12940:SF0">
    <property type="entry name" value="SPLICING FACTOR ESS-2 HOMOLOG"/>
    <property type="match status" value="1"/>
</dbReference>
<keyword evidence="6" id="KW-1185">Reference proteome</keyword>
<evidence type="ECO:0000313" key="5">
    <source>
        <dbReference type="EMBL" id="OQR75231.1"/>
    </source>
</evidence>
<protein>
    <submittedName>
        <fullName evidence="5">Protein DGCR14-like</fullName>
    </submittedName>
</protein>
<comment type="similarity">
    <text evidence="2">Belongs to the ESS2 family.</text>
</comment>